<evidence type="ECO:0000256" key="1">
    <source>
        <dbReference type="ARBA" id="ARBA00004141"/>
    </source>
</evidence>
<evidence type="ECO:0000313" key="8">
    <source>
        <dbReference type="Proteomes" id="UP000034140"/>
    </source>
</evidence>
<comment type="caution">
    <text evidence="7">The sequence shown here is derived from an EMBL/GenBank/DDBJ whole genome shotgun (WGS) entry which is preliminary data.</text>
</comment>
<comment type="subcellular location">
    <subcellularLocation>
        <location evidence="1">Membrane</location>
        <topology evidence="1">Multi-pass membrane protein</topology>
    </subcellularLocation>
</comment>
<feature type="transmembrane region" description="Helical" evidence="6">
    <location>
        <begin position="12"/>
        <end position="33"/>
    </location>
</feature>
<dbReference type="PANTHER" id="PTHR22926">
    <property type="entry name" value="PHOSPHO-N-ACETYLMURAMOYL-PENTAPEPTIDE-TRANSFERASE"/>
    <property type="match status" value="1"/>
</dbReference>
<keyword evidence="2 7" id="KW-0808">Transferase</keyword>
<feature type="transmembrane region" description="Helical" evidence="6">
    <location>
        <begin position="165"/>
        <end position="187"/>
    </location>
</feature>
<organism evidence="7 8">
    <name type="scientific">candidate division WS6 bacterium GW2011_GWC1_36_11</name>
    <dbReference type="NCBI Taxonomy" id="1619090"/>
    <lineage>
        <taxon>Bacteria</taxon>
        <taxon>Candidatus Dojkabacteria</taxon>
    </lineage>
</organism>
<feature type="transmembrane region" description="Helical" evidence="6">
    <location>
        <begin position="95"/>
        <end position="114"/>
    </location>
</feature>
<feature type="transmembrane region" description="Helical" evidence="6">
    <location>
        <begin position="223"/>
        <end position="240"/>
    </location>
</feature>
<evidence type="ECO:0000256" key="3">
    <source>
        <dbReference type="ARBA" id="ARBA00022692"/>
    </source>
</evidence>
<keyword evidence="3 6" id="KW-0812">Transmembrane</keyword>
<dbReference type="AlphaFoldDB" id="A0A0G0GMD7"/>
<feature type="transmembrane region" description="Helical" evidence="6">
    <location>
        <begin position="247"/>
        <end position="266"/>
    </location>
</feature>
<evidence type="ECO:0000256" key="6">
    <source>
        <dbReference type="SAM" id="Phobius"/>
    </source>
</evidence>
<dbReference type="GO" id="GO:0005886">
    <property type="term" value="C:plasma membrane"/>
    <property type="evidence" value="ECO:0007669"/>
    <property type="project" value="TreeGrafter"/>
</dbReference>
<feature type="transmembrane region" description="Helical" evidence="6">
    <location>
        <begin position="135"/>
        <end position="153"/>
    </location>
</feature>
<evidence type="ECO:0000313" key="7">
    <source>
        <dbReference type="EMBL" id="KKP92787.1"/>
    </source>
</evidence>
<reference evidence="7 8" key="1">
    <citation type="journal article" date="2015" name="Nature">
        <title>rRNA introns, odd ribosomes, and small enigmatic genomes across a large radiation of phyla.</title>
        <authorList>
            <person name="Brown C.T."/>
            <person name="Hug L.A."/>
            <person name="Thomas B.C."/>
            <person name="Sharon I."/>
            <person name="Castelle C.J."/>
            <person name="Singh A."/>
            <person name="Wilkins M.J."/>
            <person name="Williams K.H."/>
            <person name="Banfield J.F."/>
        </authorList>
    </citation>
    <scope>NUCLEOTIDE SEQUENCE [LARGE SCALE GENOMIC DNA]</scope>
</reference>
<dbReference type="Proteomes" id="UP000034140">
    <property type="component" value="Unassembled WGS sequence"/>
</dbReference>
<dbReference type="InterPro" id="IPR000715">
    <property type="entry name" value="Glycosyl_transferase_4"/>
</dbReference>
<feature type="transmembrane region" description="Helical" evidence="6">
    <location>
        <begin position="199"/>
        <end position="217"/>
    </location>
</feature>
<keyword evidence="5 6" id="KW-0472">Membrane</keyword>
<feature type="transmembrane region" description="Helical" evidence="6">
    <location>
        <begin position="272"/>
        <end position="293"/>
    </location>
</feature>
<dbReference type="Pfam" id="PF00953">
    <property type="entry name" value="Glycos_transf_4"/>
    <property type="match status" value="1"/>
</dbReference>
<dbReference type="GO" id="GO:0016780">
    <property type="term" value="F:phosphotransferase activity, for other substituted phosphate groups"/>
    <property type="evidence" value="ECO:0007669"/>
    <property type="project" value="InterPro"/>
</dbReference>
<dbReference type="GO" id="GO:0044038">
    <property type="term" value="P:cell wall macromolecule biosynthetic process"/>
    <property type="evidence" value="ECO:0007669"/>
    <property type="project" value="TreeGrafter"/>
</dbReference>
<proteinExistence type="predicted"/>
<evidence type="ECO:0000256" key="4">
    <source>
        <dbReference type="ARBA" id="ARBA00022989"/>
    </source>
</evidence>
<dbReference type="PANTHER" id="PTHR22926:SF5">
    <property type="entry name" value="PHOSPHO-N-ACETYLMURAMOYL-PENTAPEPTIDE-TRANSFERASE HOMOLOG"/>
    <property type="match status" value="1"/>
</dbReference>
<evidence type="ECO:0000256" key="5">
    <source>
        <dbReference type="ARBA" id="ARBA00023136"/>
    </source>
</evidence>
<protein>
    <submittedName>
        <fullName evidence="7">Phospho-N-acetylmuramoyl-pentapeptide-transferase</fullName>
    </submittedName>
</protein>
<dbReference type="GO" id="GO:0071555">
    <property type="term" value="P:cell wall organization"/>
    <property type="evidence" value="ECO:0007669"/>
    <property type="project" value="TreeGrafter"/>
</dbReference>
<feature type="transmembrane region" description="Helical" evidence="6">
    <location>
        <begin position="70"/>
        <end position="89"/>
    </location>
</feature>
<name>A0A0G0GMD7_9BACT</name>
<gene>
    <name evidence="7" type="ORF">UR96_C0005G0026</name>
</gene>
<evidence type="ECO:0000256" key="2">
    <source>
        <dbReference type="ARBA" id="ARBA00022679"/>
    </source>
</evidence>
<keyword evidence="4 6" id="KW-1133">Transmembrane helix</keyword>
<accession>A0A0G0GMD7</accession>
<feature type="transmembrane region" description="Helical" evidence="6">
    <location>
        <begin position="322"/>
        <end position="342"/>
    </location>
</feature>
<sequence>MTDILRTGLTYLFLAILCSAIFAPIMISFLYKFNQVSGLKKSKIGAEEHGDNSLFLRIMRVTETNGTPNMGGMLIWIVVPVIVALTVTLTPVLKVFLLGFVLYGLWGFLDVVVFTNGFKNNEKIKAFQETFEWRLGKLAFATLINIGIMYLLFRTGQFATLSFFNIFSITITPLIVIILGFVGQLAIYSAELTDGLDGLMMGIFSIINFAMIVLLLVQGQTEFIPVLCIILGVQVIDLYFNIPPARFWNGGPGAMPLGFAIFFIGVLTNNVIPYFVMSAMTWIIMGSSAIQMLSMKFFKKRVFIIAPIHHHFQAKGWPQYKVTMRFWLFTAIFSIIGIYLGLL</sequence>
<dbReference type="EMBL" id="LBRE01000005">
    <property type="protein sequence ID" value="KKP92787.1"/>
    <property type="molecule type" value="Genomic_DNA"/>
</dbReference>